<evidence type="ECO:0000313" key="3">
    <source>
        <dbReference type="Proteomes" id="UP000765509"/>
    </source>
</evidence>
<evidence type="ECO:0000313" key="2">
    <source>
        <dbReference type="EMBL" id="MBW0511970.1"/>
    </source>
</evidence>
<sequence length="196" mass="21815">MFPKEYNVQERPDYDEGPKLASDGENAKKHEMANSAKNDGYGIHMPYRSPRGGTAKIINESLPTTSTPQNYFPLPKPHIKNPSSGSAEIPSFDGDYIPTSKFPSEFNIRALSDHQIKGEALEHLQQIISDTIIPSSCTGIPRKMGSPSHGSLKSAEWALLYKIYIQFLMLSPHISLDELNSPNMQRKIGKSDDLEN</sequence>
<protein>
    <submittedName>
        <fullName evidence="2">Uncharacterized protein</fullName>
    </submittedName>
</protein>
<comment type="caution">
    <text evidence="2">The sequence shown here is derived from an EMBL/GenBank/DDBJ whole genome shotgun (WGS) entry which is preliminary data.</text>
</comment>
<dbReference type="OrthoDB" id="2507659at2759"/>
<dbReference type="EMBL" id="AVOT02022507">
    <property type="protein sequence ID" value="MBW0511970.1"/>
    <property type="molecule type" value="Genomic_DNA"/>
</dbReference>
<feature type="compositionally biased region" description="Basic and acidic residues" evidence="1">
    <location>
        <begin position="7"/>
        <end position="18"/>
    </location>
</feature>
<keyword evidence="3" id="KW-1185">Reference proteome</keyword>
<dbReference type="Proteomes" id="UP000765509">
    <property type="component" value="Unassembled WGS sequence"/>
</dbReference>
<gene>
    <name evidence="2" type="ORF">O181_051685</name>
</gene>
<accession>A0A9Q3E3H2</accession>
<proteinExistence type="predicted"/>
<dbReference type="AlphaFoldDB" id="A0A9Q3E3H2"/>
<feature type="region of interest" description="Disordered" evidence="1">
    <location>
        <begin position="1"/>
        <end position="44"/>
    </location>
</feature>
<organism evidence="2 3">
    <name type="scientific">Austropuccinia psidii MF-1</name>
    <dbReference type="NCBI Taxonomy" id="1389203"/>
    <lineage>
        <taxon>Eukaryota</taxon>
        <taxon>Fungi</taxon>
        <taxon>Dikarya</taxon>
        <taxon>Basidiomycota</taxon>
        <taxon>Pucciniomycotina</taxon>
        <taxon>Pucciniomycetes</taxon>
        <taxon>Pucciniales</taxon>
        <taxon>Sphaerophragmiaceae</taxon>
        <taxon>Austropuccinia</taxon>
    </lineage>
</organism>
<reference evidence="2" key="1">
    <citation type="submission" date="2021-03" db="EMBL/GenBank/DDBJ databases">
        <title>Draft genome sequence of rust myrtle Austropuccinia psidii MF-1, a brazilian biotype.</title>
        <authorList>
            <person name="Quecine M.C."/>
            <person name="Pachon D.M.R."/>
            <person name="Bonatelli M.L."/>
            <person name="Correr F.H."/>
            <person name="Franceschini L.M."/>
            <person name="Leite T.F."/>
            <person name="Margarido G.R.A."/>
            <person name="Almeida C.A."/>
            <person name="Ferrarezi J.A."/>
            <person name="Labate C.A."/>
        </authorList>
    </citation>
    <scope>NUCLEOTIDE SEQUENCE</scope>
    <source>
        <strain evidence="2">MF-1</strain>
    </source>
</reference>
<evidence type="ECO:0000256" key="1">
    <source>
        <dbReference type="SAM" id="MobiDB-lite"/>
    </source>
</evidence>
<name>A0A9Q3E3H2_9BASI</name>